<name>G0UVQ4_TRYCI</name>
<organism evidence="1">
    <name type="scientific">Trypanosoma congolense (strain IL3000)</name>
    <dbReference type="NCBI Taxonomy" id="1068625"/>
    <lineage>
        <taxon>Eukaryota</taxon>
        <taxon>Discoba</taxon>
        <taxon>Euglenozoa</taxon>
        <taxon>Kinetoplastea</taxon>
        <taxon>Metakinetoplastina</taxon>
        <taxon>Trypanosomatida</taxon>
        <taxon>Trypanosomatidae</taxon>
        <taxon>Trypanosoma</taxon>
        <taxon>Nannomonas</taxon>
    </lineage>
</organism>
<reference evidence="1" key="1">
    <citation type="journal article" date="2012" name="Proc. Natl. Acad. Sci. U.S.A.">
        <title>Antigenic diversity is generated by distinct evolutionary mechanisms in African trypanosome species.</title>
        <authorList>
            <person name="Jackson A.P."/>
            <person name="Berry A."/>
            <person name="Aslett M."/>
            <person name="Allison H.C."/>
            <person name="Burton P."/>
            <person name="Vavrova-Anderson J."/>
            <person name="Brown R."/>
            <person name="Browne H."/>
            <person name="Corton N."/>
            <person name="Hauser H."/>
            <person name="Gamble J."/>
            <person name="Gilderthorp R."/>
            <person name="Marcello L."/>
            <person name="McQuillan J."/>
            <person name="Otto T.D."/>
            <person name="Quail M.A."/>
            <person name="Sanders M.J."/>
            <person name="van Tonder A."/>
            <person name="Ginger M.L."/>
            <person name="Field M.C."/>
            <person name="Barry J.D."/>
            <person name="Hertz-Fowler C."/>
            <person name="Berriman M."/>
        </authorList>
    </citation>
    <scope>NUCLEOTIDE SEQUENCE</scope>
    <source>
        <strain evidence="1">IL3000</strain>
    </source>
</reference>
<sequence>MAISRCGAGQLMESERLVKATDGCAMGNPDIPTLKEAATKVLSPEELRLLRQNMTVEKLEHAKYLRAHPEIDAIMRYAVRKLIMEQVEDPVNVLLEFFSTADLRAALEEQHPEAEKRAAALREKRGLTIAFPP</sequence>
<evidence type="ECO:0008006" key="2">
    <source>
        <dbReference type="Google" id="ProtNLM"/>
    </source>
</evidence>
<proteinExistence type="predicted"/>
<dbReference type="VEuPathDB" id="TriTrypDB:TcIL3000_10_2290"/>
<dbReference type="EMBL" id="HE575323">
    <property type="protein sequence ID" value="CCC93470.1"/>
    <property type="molecule type" value="Genomic_DNA"/>
</dbReference>
<gene>
    <name evidence="1" type="ORF">TCIL3000_10_2290</name>
</gene>
<protein>
    <recommendedName>
        <fullName evidence="2">RIIa domain-containing protein</fullName>
    </recommendedName>
</protein>
<dbReference type="AlphaFoldDB" id="G0UVQ4"/>
<evidence type="ECO:0000313" key="1">
    <source>
        <dbReference type="EMBL" id="CCC93470.1"/>
    </source>
</evidence>
<accession>G0UVQ4</accession>